<reference evidence="1" key="2">
    <citation type="submission" date="2020-09" db="EMBL/GenBank/DDBJ databases">
        <authorList>
            <person name="Sun Q."/>
            <person name="Zhou Y."/>
        </authorList>
    </citation>
    <scope>NUCLEOTIDE SEQUENCE</scope>
    <source>
        <strain evidence="1">CGMCC 1.16012</strain>
    </source>
</reference>
<accession>A0A917EJW1</accession>
<dbReference type="EMBL" id="BMKN01000001">
    <property type="protein sequence ID" value="GGE45208.1"/>
    <property type="molecule type" value="Genomic_DNA"/>
</dbReference>
<dbReference type="AlphaFoldDB" id="A0A917EJW1"/>
<sequence length="189" mass="21889">MDPQEVIDFWVKDVGPKGWYEQSDELDQTIRDRFMDVWECARDGKLHGWLASAEGILAYLIVTDQFPRNMFRNDPRAFSTDRLARAAAKQAVDQDFDMRVAEPERQFFYLPMMHSECLTDQDRCVRLMMLGMSADSSVLHARAHREIIRKFGRFPYRNEALSRNSSEEELAFINQGGYGAIVRELQAAA</sequence>
<protein>
    <recommendedName>
        <fullName evidence="3">DUF924 domain-containing protein</fullName>
    </recommendedName>
</protein>
<reference evidence="1" key="1">
    <citation type="journal article" date="2014" name="Int. J. Syst. Evol. Microbiol.">
        <title>Complete genome sequence of Corynebacterium casei LMG S-19264T (=DSM 44701T), isolated from a smear-ripened cheese.</title>
        <authorList>
            <consortium name="US DOE Joint Genome Institute (JGI-PGF)"/>
            <person name="Walter F."/>
            <person name="Albersmeier A."/>
            <person name="Kalinowski J."/>
            <person name="Ruckert C."/>
        </authorList>
    </citation>
    <scope>NUCLEOTIDE SEQUENCE</scope>
    <source>
        <strain evidence="1">CGMCC 1.16012</strain>
    </source>
</reference>
<organism evidence="1 2">
    <name type="scientific">Actibacterium pelagium</name>
    <dbReference type="NCBI Taxonomy" id="2029103"/>
    <lineage>
        <taxon>Bacteria</taxon>
        <taxon>Pseudomonadati</taxon>
        <taxon>Pseudomonadota</taxon>
        <taxon>Alphaproteobacteria</taxon>
        <taxon>Rhodobacterales</taxon>
        <taxon>Roseobacteraceae</taxon>
        <taxon>Actibacterium</taxon>
    </lineage>
</organism>
<evidence type="ECO:0008006" key="3">
    <source>
        <dbReference type="Google" id="ProtNLM"/>
    </source>
</evidence>
<gene>
    <name evidence="1" type="ORF">GCM10011517_11010</name>
</gene>
<dbReference type="Gene3D" id="1.20.58.320">
    <property type="entry name" value="TPR-like"/>
    <property type="match status" value="1"/>
</dbReference>
<dbReference type="RefSeq" id="WP_095596059.1">
    <property type="nucleotide sequence ID" value="NZ_BMKN01000001.1"/>
</dbReference>
<dbReference type="Proteomes" id="UP000606730">
    <property type="component" value="Unassembled WGS sequence"/>
</dbReference>
<dbReference type="Pfam" id="PF06041">
    <property type="entry name" value="DUF924"/>
    <property type="match status" value="1"/>
</dbReference>
<dbReference type="Gene3D" id="1.25.40.10">
    <property type="entry name" value="Tetratricopeptide repeat domain"/>
    <property type="match status" value="1"/>
</dbReference>
<dbReference type="InterPro" id="IPR010323">
    <property type="entry name" value="DUF924"/>
</dbReference>
<name>A0A917EJW1_9RHOB</name>
<evidence type="ECO:0000313" key="2">
    <source>
        <dbReference type="Proteomes" id="UP000606730"/>
    </source>
</evidence>
<keyword evidence="2" id="KW-1185">Reference proteome</keyword>
<dbReference type="SUPFAM" id="SSF48452">
    <property type="entry name" value="TPR-like"/>
    <property type="match status" value="1"/>
</dbReference>
<evidence type="ECO:0000313" key="1">
    <source>
        <dbReference type="EMBL" id="GGE45208.1"/>
    </source>
</evidence>
<proteinExistence type="predicted"/>
<comment type="caution">
    <text evidence="1">The sequence shown here is derived from an EMBL/GenBank/DDBJ whole genome shotgun (WGS) entry which is preliminary data.</text>
</comment>
<dbReference type="InterPro" id="IPR011990">
    <property type="entry name" value="TPR-like_helical_dom_sf"/>
</dbReference>
<dbReference type="OrthoDB" id="7593450at2"/>